<feature type="repeat" description="TPR" evidence="1">
    <location>
        <begin position="45"/>
        <end position="78"/>
    </location>
</feature>
<keyword evidence="3" id="KW-1185">Reference proteome</keyword>
<dbReference type="PANTHER" id="PTHR10098">
    <property type="entry name" value="RAPSYN-RELATED"/>
    <property type="match status" value="1"/>
</dbReference>
<organism evidence="2 3">
    <name type="scientific">Methanobacterium spitsbergense</name>
    <dbReference type="NCBI Taxonomy" id="2874285"/>
    <lineage>
        <taxon>Archaea</taxon>
        <taxon>Methanobacteriati</taxon>
        <taxon>Methanobacteriota</taxon>
        <taxon>Methanomada group</taxon>
        <taxon>Methanobacteria</taxon>
        <taxon>Methanobacteriales</taxon>
        <taxon>Methanobacteriaceae</taxon>
        <taxon>Methanobacterium</taxon>
    </lineage>
</organism>
<dbReference type="EMBL" id="JAIOUQ010000013">
    <property type="protein sequence ID" value="MBZ2166553.1"/>
    <property type="molecule type" value="Genomic_DNA"/>
</dbReference>
<dbReference type="SUPFAM" id="SSF48452">
    <property type="entry name" value="TPR-like"/>
    <property type="match status" value="2"/>
</dbReference>
<protein>
    <submittedName>
        <fullName evidence="2">Tetratricopeptide repeat protein</fullName>
    </submittedName>
</protein>
<evidence type="ECO:0000256" key="1">
    <source>
        <dbReference type="PROSITE-ProRule" id="PRU00339"/>
    </source>
</evidence>
<evidence type="ECO:0000313" key="2">
    <source>
        <dbReference type="EMBL" id="MBZ2166553.1"/>
    </source>
</evidence>
<sequence length="311" mass="35512">MKQMLLLTGVFDRFSGGNSKEEKTEPKYTIEDYIEILNEYKDAEAEILINIATIYFEDENIKESMKHLKKALEMYDELEDVGKQALVLDIMGDINRYNKKIPKALENYRDAYQLYSEINSDNNEEVKDKIKDLEVLKTAGINETRYNIQEPSIETPSTVPGDEMPSSDYNKISDNVKEVIGMLKGADSYSSYLKSEDPMKELKNAYEMSSEIGDTSGKATLLLIMGNVSLKESKTNAALNYFKKSQEYFQEIDDEAGEAAARLLIGTAYYMTDDMDMVNSNFRKSIKLFRDSKDLLGENIAIRLMNAIYED</sequence>
<dbReference type="RefSeq" id="WP_223792101.1">
    <property type="nucleotide sequence ID" value="NZ_JAIOUQ010000013.1"/>
</dbReference>
<proteinExistence type="predicted"/>
<dbReference type="SMART" id="SM00028">
    <property type="entry name" value="TPR"/>
    <property type="match status" value="4"/>
</dbReference>
<reference evidence="3" key="1">
    <citation type="journal article" date="2022" name="Microbiol. Resour. Announc.">
        <title>Draft Genome Sequence of a Methanogenic Archaeon from West Spitsbergen Permafrost.</title>
        <authorList>
            <person name="Trubitsyn V."/>
            <person name="Rivkina E."/>
            <person name="Shcherbakova V."/>
        </authorList>
    </citation>
    <scope>NUCLEOTIDE SEQUENCE [LARGE SCALE GENOMIC DNA]</scope>
    <source>
        <strain evidence="3">VT</strain>
    </source>
</reference>
<accession>A0A8T5V0K7</accession>
<comment type="caution">
    <text evidence="2">The sequence shown here is derived from an EMBL/GenBank/DDBJ whole genome shotgun (WGS) entry which is preliminary data.</text>
</comment>
<dbReference type="AlphaFoldDB" id="A0A8T5V0K7"/>
<dbReference type="Gene3D" id="1.25.40.10">
    <property type="entry name" value="Tetratricopeptide repeat domain"/>
    <property type="match status" value="2"/>
</dbReference>
<gene>
    <name evidence="2" type="ORF">K8N75_10945</name>
</gene>
<dbReference type="PROSITE" id="PS50005">
    <property type="entry name" value="TPR"/>
    <property type="match status" value="1"/>
</dbReference>
<evidence type="ECO:0000313" key="3">
    <source>
        <dbReference type="Proteomes" id="UP000825933"/>
    </source>
</evidence>
<name>A0A8T5V0K7_9EURY</name>
<dbReference type="InterPro" id="IPR019734">
    <property type="entry name" value="TPR_rpt"/>
</dbReference>
<dbReference type="InterPro" id="IPR011990">
    <property type="entry name" value="TPR-like_helical_dom_sf"/>
</dbReference>
<keyword evidence="1" id="KW-0802">TPR repeat</keyword>
<dbReference type="Pfam" id="PF13424">
    <property type="entry name" value="TPR_12"/>
    <property type="match status" value="1"/>
</dbReference>
<dbReference type="Proteomes" id="UP000825933">
    <property type="component" value="Unassembled WGS sequence"/>
</dbReference>